<accession>A0A444X7Y7</accession>
<dbReference type="PANTHER" id="PTHR43507">
    <property type="entry name" value="NADH-UBIQUINONE OXIDOREDUCTASE CHAIN 4"/>
    <property type="match status" value="1"/>
</dbReference>
<gene>
    <name evidence="5" type="ORF">Ahy_B10g105420</name>
</gene>
<dbReference type="GO" id="GO:0009507">
    <property type="term" value="C:chloroplast"/>
    <property type="evidence" value="ECO:0007669"/>
    <property type="project" value="TreeGrafter"/>
</dbReference>
<keyword evidence="2" id="KW-0520">NAD</keyword>
<organism evidence="5 6">
    <name type="scientific">Arachis hypogaea</name>
    <name type="common">Peanut</name>
    <dbReference type="NCBI Taxonomy" id="3818"/>
    <lineage>
        <taxon>Eukaryota</taxon>
        <taxon>Viridiplantae</taxon>
        <taxon>Streptophyta</taxon>
        <taxon>Embryophyta</taxon>
        <taxon>Tracheophyta</taxon>
        <taxon>Spermatophyta</taxon>
        <taxon>Magnoliopsida</taxon>
        <taxon>eudicotyledons</taxon>
        <taxon>Gunneridae</taxon>
        <taxon>Pentapetalae</taxon>
        <taxon>rosids</taxon>
        <taxon>fabids</taxon>
        <taxon>Fabales</taxon>
        <taxon>Fabaceae</taxon>
        <taxon>Papilionoideae</taxon>
        <taxon>50 kb inversion clade</taxon>
        <taxon>dalbergioids sensu lato</taxon>
        <taxon>Dalbergieae</taxon>
        <taxon>Pterocarpus clade</taxon>
        <taxon>Arachis</taxon>
    </lineage>
</organism>
<dbReference type="GO" id="GO:0008137">
    <property type="term" value="F:NADH dehydrogenase (ubiquinone) activity"/>
    <property type="evidence" value="ECO:0007669"/>
    <property type="project" value="InterPro"/>
</dbReference>
<feature type="transmembrane region" description="Helical" evidence="3">
    <location>
        <begin position="165"/>
        <end position="185"/>
    </location>
</feature>
<dbReference type="InterPro" id="IPR001750">
    <property type="entry name" value="ND/Mrp_TM"/>
</dbReference>
<evidence type="ECO:0000256" key="3">
    <source>
        <dbReference type="SAM" id="Phobius"/>
    </source>
</evidence>
<dbReference type="AlphaFoldDB" id="A0A444X7Y7"/>
<comment type="caution">
    <text evidence="5">The sequence shown here is derived from an EMBL/GenBank/DDBJ whole genome shotgun (WGS) entry which is preliminary data.</text>
</comment>
<reference evidence="5 6" key="1">
    <citation type="submission" date="2019-01" db="EMBL/GenBank/DDBJ databases">
        <title>Sequencing of cultivated peanut Arachis hypogaea provides insights into genome evolution and oil improvement.</title>
        <authorList>
            <person name="Chen X."/>
        </authorList>
    </citation>
    <scope>NUCLEOTIDE SEQUENCE [LARGE SCALE GENOMIC DNA]</scope>
    <source>
        <strain evidence="6">cv. Fuhuasheng</strain>
        <tissue evidence="5">Leaves</tissue>
    </source>
</reference>
<sequence>MSRHFTFFHHVGIGINSNLYTFIHVGGGGRTFVFSYKVSVYIVQTLTNQLYLGFLCTCAVKLPIIPLHTYLLDIHGKAHYSTCMLLAEILLKMRAYELVQTSTSLGQRNLKKRIAYSSISHMGFMIIRISSISDTGLYGCCTFFLTGIGYDRLHLLYLDQMGGMAIPMSKIFTVFNVLSMASLAFRTNTNE</sequence>
<dbReference type="GO" id="GO:0015990">
    <property type="term" value="P:electron transport coupled proton transport"/>
    <property type="evidence" value="ECO:0007669"/>
    <property type="project" value="TreeGrafter"/>
</dbReference>
<keyword evidence="3" id="KW-0472">Membrane</keyword>
<protein>
    <recommendedName>
        <fullName evidence="4">NADH:quinone oxidoreductase/Mrp antiporter transmembrane domain-containing protein</fullName>
    </recommendedName>
</protein>
<dbReference type="PANTHER" id="PTHR43507:SF21">
    <property type="entry name" value="NAD(P)H-QUINONE OXIDOREDUCTASE CHAIN 4, CHLOROPLASTIC"/>
    <property type="match status" value="1"/>
</dbReference>
<evidence type="ECO:0000259" key="4">
    <source>
        <dbReference type="Pfam" id="PF00361"/>
    </source>
</evidence>
<feature type="transmembrane region" description="Helical" evidence="3">
    <location>
        <begin position="136"/>
        <end position="153"/>
    </location>
</feature>
<dbReference type="GO" id="GO:0048039">
    <property type="term" value="F:ubiquinone binding"/>
    <property type="evidence" value="ECO:0007669"/>
    <property type="project" value="TreeGrafter"/>
</dbReference>
<keyword evidence="3" id="KW-0812">Transmembrane</keyword>
<dbReference type="EMBL" id="SDMP01000020">
    <property type="protein sequence ID" value="RYQ85807.1"/>
    <property type="molecule type" value="Genomic_DNA"/>
</dbReference>
<dbReference type="Proteomes" id="UP000289738">
    <property type="component" value="Chromosome B10"/>
</dbReference>
<dbReference type="GO" id="GO:0042773">
    <property type="term" value="P:ATP synthesis coupled electron transport"/>
    <property type="evidence" value="ECO:0007669"/>
    <property type="project" value="InterPro"/>
</dbReference>
<keyword evidence="3" id="KW-1133">Transmembrane helix</keyword>
<evidence type="ECO:0000256" key="1">
    <source>
        <dbReference type="ARBA" id="ARBA00022967"/>
    </source>
</evidence>
<dbReference type="STRING" id="3818.A0A444X7Y7"/>
<evidence type="ECO:0000313" key="6">
    <source>
        <dbReference type="Proteomes" id="UP000289738"/>
    </source>
</evidence>
<dbReference type="Pfam" id="PF00361">
    <property type="entry name" value="Proton_antipo_M"/>
    <property type="match status" value="1"/>
</dbReference>
<evidence type="ECO:0000256" key="2">
    <source>
        <dbReference type="ARBA" id="ARBA00023027"/>
    </source>
</evidence>
<dbReference type="GO" id="GO:0003954">
    <property type="term" value="F:NADH dehydrogenase activity"/>
    <property type="evidence" value="ECO:0007669"/>
    <property type="project" value="TreeGrafter"/>
</dbReference>
<dbReference type="InterPro" id="IPR003918">
    <property type="entry name" value="NADH_UbQ_OxRdtase"/>
</dbReference>
<evidence type="ECO:0000313" key="5">
    <source>
        <dbReference type="EMBL" id="RYQ85807.1"/>
    </source>
</evidence>
<feature type="domain" description="NADH:quinone oxidoreductase/Mrp antiporter transmembrane" evidence="4">
    <location>
        <begin position="101"/>
        <end position="180"/>
    </location>
</feature>
<name>A0A444X7Y7_ARAHY</name>
<proteinExistence type="predicted"/>
<keyword evidence="1" id="KW-1278">Translocase</keyword>
<keyword evidence="6" id="KW-1185">Reference proteome</keyword>